<proteinExistence type="predicted"/>
<protein>
    <submittedName>
        <fullName evidence="1">Uncharacterized protein</fullName>
    </submittedName>
</protein>
<dbReference type="AlphaFoldDB" id="A0A1C3WGB8"/>
<dbReference type="Proteomes" id="UP000186228">
    <property type="component" value="Unassembled WGS sequence"/>
</dbReference>
<keyword evidence="2" id="KW-1185">Reference proteome</keyword>
<evidence type="ECO:0000313" key="2">
    <source>
        <dbReference type="Proteomes" id="UP000186228"/>
    </source>
</evidence>
<accession>A0A1C3WGB8</accession>
<dbReference type="RefSeq" id="WP_075856870.1">
    <property type="nucleotide sequence ID" value="NZ_FMAC01000018.1"/>
</dbReference>
<name>A0A1C3WGB8_9HYPH</name>
<dbReference type="EMBL" id="FMAC01000018">
    <property type="protein sequence ID" value="SCB39073.1"/>
    <property type="molecule type" value="Genomic_DNA"/>
</dbReference>
<gene>
    <name evidence="1" type="ORF">GA0061100_11859</name>
</gene>
<dbReference type="OrthoDB" id="8379017at2"/>
<reference evidence="2" key="1">
    <citation type="submission" date="2016-08" db="EMBL/GenBank/DDBJ databases">
        <authorList>
            <person name="Varghese N."/>
            <person name="Submissions Spin"/>
        </authorList>
    </citation>
    <scope>NUCLEOTIDE SEQUENCE [LARGE SCALE GENOMIC DNA]</scope>
    <source>
        <strain evidence="2">CCBAU 57015</strain>
    </source>
</reference>
<dbReference type="STRING" id="52131.GA0061100_11859"/>
<sequence length="72" mass="8143">MPGKERLIGFSEHARQLCREQLRQTIDAAVNELLEIGWEPEMVAVALLELADNYMDAVMDGLPIREPSVLLH</sequence>
<organism evidence="1 2">
    <name type="scientific">Rhizobium hainanense</name>
    <dbReference type="NCBI Taxonomy" id="52131"/>
    <lineage>
        <taxon>Bacteria</taxon>
        <taxon>Pseudomonadati</taxon>
        <taxon>Pseudomonadota</taxon>
        <taxon>Alphaproteobacteria</taxon>
        <taxon>Hyphomicrobiales</taxon>
        <taxon>Rhizobiaceae</taxon>
        <taxon>Rhizobium/Agrobacterium group</taxon>
        <taxon>Rhizobium</taxon>
    </lineage>
</organism>
<evidence type="ECO:0000313" key="1">
    <source>
        <dbReference type="EMBL" id="SCB39073.1"/>
    </source>
</evidence>